<dbReference type="EMBL" id="FXUL01000001">
    <property type="protein sequence ID" value="SMP45746.1"/>
    <property type="molecule type" value="Genomic_DNA"/>
</dbReference>
<name>A0ABY1PX09_9BURK</name>
<comment type="caution">
    <text evidence="1">The sequence shown here is derived from an EMBL/GenBank/DDBJ whole genome shotgun (WGS) entry which is preliminary data.</text>
</comment>
<evidence type="ECO:0000313" key="1">
    <source>
        <dbReference type="EMBL" id="SMP45746.1"/>
    </source>
</evidence>
<gene>
    <name evidence="1" type="ORF">SAMN06295970_101556</name>
</gene>
<evidence type="ECO:0000313" key="2">
    <source>
        <dbReference type="Proteomes" id="UP001158049"/>
    </source>
</evidence>
<accession>A0ABY1PX09</accession>
<proteinExistence type="predicted"/>
<reference evidence="1 2" key="1">
    <citation type="submission" date="2017-05" db="EMBL/GenBank/DDBJ databases">
        <authorList>
            <person name="Varghese N."/>
            <person name="Submissions S."/>
        </authorList>
    </citation>
    <scope>NUCLEOTIDE SEQUENCE [LARGE SCALE GENOMIC DNA]</scope>
    <source>
        <strain evidence="1 2">DSM 26001</strain>
    </source>
</reference>
<dbReference type="RefSeq" id="WP_283440699.1">
    <property type="nucleotide sequence ID" value="NZ_FXUL01000001.1"/>
</dbReference>
<keyword evidence="2" id="KW-1185">Reference proteome</keyword>
<protein>
    <submittedName>
        <fullName evidence="1">Uncharacterized protein</fullName>
    </submittedName>
</protein>
<organism evidence="1 2">
    <name type="scientific">Noviherbaspirillum suwonense</name>
    <dbReference type="NCBI Taxonomy" id="1224511"/>
    <lineage>
        <taxon>Bacteria</taxon>
        <taxon>Pseudomonadati</taxon>
        <taxon>Pseudomonadota</taxon>
        <taxon>Betaproteobacteria</taxon>
        <taxon>Burkholderiales</taxon>
        <taxon>Oxalobacteraceae</taxon>
        <taxon>Noviherbaspirillum</taxon>
    </lineage>
</organism>
<dbReference type="Proteomes" id="UP001158049">
    <property type="component" value="Unassembled WGS sequence"/>
</dbReference>
<sequence length="130" mass="14592">MTPEVLTEDLRRLIFSIPSIPHLEAILLIRGSGASWDAPRLAQRLYLPVERTAGILGDLAVARICAVEPAAGASHRYAPSTAELDTLIGSLERYYSQNLIEVTNMIHASLRRHSRIREFADAFKWDRKKP</sequence>